<evidence type="ECO:0000313" key="5">
    <source>
        <dbReference type="EMBL" id="OAK75792.1"/>
    </source>
</evidence>
<evidence type="ECO:0000256" key="2">
    <source>
        <dbReference type="ARBA" id="ARBA00022679"/>
    </source>
</evidence>
<keyword evidence="3 5" id="KW-0418">Kinase</keyword>
<gene>
    <name evidence="5" type="ORF">ABB05_00490</name>
</gene>
<dbReference type="SUPFAM" id="SSF53613">
    <property type="entry name" value="Ribokinase-like"/>
    <property type="match status" value="1"/>
</dbReference>
<protein>
    <submittedName>
        <fullName evidence="5">2-dehydro-3-deoxygluconokinase</fullName>
    </submittedName>
</protein>
<proteinExistence type="inferred from homology"/>
<dbReference type="AlphaFoldDB" id="A0A178A6N2"/>
<dbReference type="GO" id="GO:0016301">
    <property type="term" value="F:kinase activity"/>
    <property type="evidence" value="ECO:0007669"/>
    <property type="project" value="UniProtKB-KW"/>
</dbReference>
<dbReference type="PANTHER" id="PTHR43320:SF2">
    <property type="entry name" value="2-DEHYDRO-3-DEOXYGLUCONOKINASE_2-DEHYDRO-3-DEOXYGALACTONOKINASE"/>
    <property type="match status" value="1"/>
</dbReference>
<dbReference type="PANTHER" id="PTHR43320">
    <property type="entry name" value="SUGAR KINASE"/>
    <property type="match status" value="1"/>
</dbReference>
<sequence length="338" mass="37981">MNKRIAAFGEVMMRLQVPNSELLTQANTLQYSFSGTGVNIAAALGKMGHKGYLISTLPENALGEAAYSYIRKLGIETDFVYRRGSYIGMYFLESGFGSRSSRVTYTNRQESSFNTAPRSFYSFKDIANSIDFVHFCGITLSMNDEARVQMKELATNVKAAGGKVVFDCNYRPSLWGNNGYQIAKPHYEEMLELADIVMMNEKDAMLILGMHTNQWDRQAQLEELIPKVAKRYDISIIAGTHRSIHDNHLHTLKGFLYKDSQFTYSKALQFAVLDRIGAGDAFTSGIIHGFIQKKSYQWTVDFAVTTAKLAHTIVGDTPLSTEREIMQAMNHKVADVVR</sequence>
<evidence type="ECO:0000313" key="6">
    <source>
        <dbReference type="Proteomes" id="UP000077881"/>
    </source>
</evidence>
<dbReference type="CDD" id="cd01166">
    <property type="entry name" value="KdgK"/>
    <property type="match status" value="1"/>
</dbReference>
<accession>A0A178A6N2</accession>
<dbReference type="InterPro" id="IPR002139">
    <property type="entry name" value="Ribo/fructo_kinase"/>
</dbReference>
<dbReference type="PATRIC" id="fig|217031.6.peg.102"/>
<comment type="caution">
    <text evidence="5">The sequence shown here is derived from an EMBL/GenBank/DDBJ whole genome shotgun (WGS) entry which is preliminary data.</text>
</comment>
<dbReference type="InterPro" id="IPR011611">
    <property type="entry name" value="PfkB_dom"/>
</dbReference>
<dbReference type="Pfam" id="PF00294">
    <property type="entry name" value="PfkB"/>
    <property type="match status" value="1"/>
</dbReference>
<dbReference type="STRING" id="217031.ABB05_00490"/>
<evidence type="ECO:0000259" key="4">
    <source>
        <dbReference type="Pfam" id="PF00294"/>
    </source>
</evidence>
<keyword evidence="2" id="KW-0808">Transferase</keyword>
<dbReference type="OrthoDB" id="9813569at2"/>
<name>A0A178A6N2_9BACI</name>
<keyword evidence="6" id="KW-1185">Reference proteome</keyword>
<dbReference type="Proteomes" id="UP000077881">
    <property type="component" value="Unassembled WGS sequence"/>
</dbReference>
<organism evidence="5 6">
    <name type="scientific">Lederbergia galactosidilytica</name>
    <dbReference type="NCBI Taxonomy" id="217031"/>
    <lineage>
        <taxon>Bacteria</taxon>
        <taxon>Bacillati</taxon>
        <taxon>Bacillota</taxon>
        <taxon>Bacilli</taxon>
        <taxon>Bacillales</taxon>
        <taxon>Bacillaceae</taxon>
        <taxon>Lederbergia</taxon>
    </lineage>
</organism>
<dbReference type="Gene3D" id="3.40.1190.20">
    <property type="match status" value="1"/>
</dbReference>
<evidence type="ECO:0000256" key="3">
    <source>
        <dbReference type="ARBA" id="ARBA00022777"/>
    </source>
</evidence>
<evidence type="ECO:0000256" key="1">
    <source>
        <dbReference type="ARBA" id="ARBA00010688"/>
    </source>
</evidence>
<dbReference type="InterPro" id="IPR052700">
    <property type="entry name" value="Carb_kinase_PfkB-like"/>
</dbReference>
<dbReference type="InterPro" id="IPR029056">
    <property type="entry name" value="Ribokinase-like"/>
</dbReference>
<dbReference type="RefSeq" id="WP_064467463.1">
    <property type="nucleotide sequence ID" value="NZ_LDJR01000007.1"/>
</dbReference>
<dbReference type="PRINTS" id="PR00990">
    <property type="entry name" value="RIBOKINASE"/>
</dbReference>
<feature type="domain" description="Carbohydrate kinase PfkB" evidence="4">
    <location>
        <begin position="3"/>
        <end position="316"/>
    </location>
</feature>
<reference evidence="5 6" key="1">
    <citation type="submission" date="2015-05" db="EMBL/GenBank/DDBJ databases">
        <title>Comparison of genome.</title>
        <authorList>
            <person name="Zheng Z."/>
            <person name="Sun M."/>
        </authorList>
    </citation>
    <scope>NUCLEOTIDE SEQUENCE [LARGE SCALE GENOMIC DNA]</scope>
    <source>
        <strain evidence="5 6">G25-74</strain>
    </source>
</reference>
<dbReference type="EMBL" id="LDJR01000007">
    <property type="protein sequence ID" value="OAK75792.1"/>
    <property type="molecule type" value="Genomic_DNA"/>
</dbReference>
<comment type="similarity">
    <text evidence="1">Belongs to the carbohydrate kinase PfkB family.</text>
</comment>